<accession>A0A8R1ITG7</accession>
<dbReference type="AlphaFoldDB" id="A0A8R1ITG7"/>
<dbReference type="EnsemblMetazoa" id="CJA37789.1">
    <property type="protein sequence ID" value="CJA37789.1"/>
    <property type="gene ID" value="WBGene00213636"/>
</dbReference>
<proteinExistence type="predicted"/>
<name>A0A8R1ITG7_CAEJA</name>
<reference evidence="2" key="1">
    <citation type="submission" date="2010-08" db="EMBL/GenBank/DDBJ databases">
        <authorList>
            <consortium name="Caenorhabditis japonica Sequencing Consortium"/>
            <person name="Wilson R.K."/>
        </authorList>
    </citation>
    <scope>NUCLEOTIDE SEQUENCE [LARGE SCALE GENOMIC DNA]</scope>
    <source>
        <strain evidence="2">DF5081</strain>
    </source>
</reference>
<organism evidence="1 2">
    <name type="scientific">Caenorhabditis japonica</name>
    <dbReference type="NCBI Taxonomy" id="281687"/>
    <lineage>
        <taxon>Eukaryota</taxon>
        <taxon>Metazoa</taxon>
        <taxon>Ecdysozoa</taxon>
        <taxon>Nematoda</taxon>
        <taxon>Chromadorea</taxon>
        <taxon>Rhabditida</taxon>
        <taxon>Rhabditina</taxon>
        <taxon>Rhabditomorpha</taxon>
        <taxon>Rhabditoidea</taxon>
        <taxon>Rhabditidae</taxon>
        <taxon>Peloderinae</taxon>
        <taxon>Caenorhabditis</taxon>
    </lineage>
</organism>
<evidence type="ECO:0000313" key="2">
    <source>
        <dbReference type="Proteomes" id="UP000005237"/>
    </source>
</evidence>
<keyword evidence="2" id="KW-1185">Reference proteome</keyword>
<evidence type="ECO:0000313" key="1">
    <source>
        <dbReference type="EnsemblMetazoa" id="CJA37789.1"/>
    </source>
</evidence>
<sequence length="93" mass="10496">MQLREELAVLYKVRKEAFIANANQGCIKYVVNDLQIVELKTPRPLPNNKSSYHHRFLILSALRVIYAVLAQTVSLLTLNAEVAESQSSTDIII</sequence>
<dbReference type="Proteomes" id="UP000005237">
    <property type="component" value="Unassembled WGS sequence"/>
</dbReference>
<reference evidence="1" key="2">
    <citation type="submission" date="2022-06" db="UniProtKB">
        <authorList>
            <consortium name="EnsemblMetazoa"/>
        </authorList>
    </citation>
    <scope>IDENTIFICATION</scope>
    <source>
        <strain evidence="1">DF5081</strain>
    </source>
</reference>
<protein>
    <submittedName>
        <fullName evidence="1">Uncharacterized protein</fullName>
    </submittedName>
</protein>